<dbReference type="Pfam" id="PF13349">
    <property type="entry name" value="DUF4097"/>
    <property type="match status" value="1"/>
</dbReference>
<reference evidence="2 3" key="1">
    <citation type="journal article" date="2019" name="Int. J. Syst. Evol. Microbiol.">
        <title>The Global Catalogue of Microorganisms (GCM) 10K type strain sequencing project: providing services to taxonomists for standard genome sequencing and annotation.</title>
        <authorList>
            <consortium name="The Broad Institute Genomics Platform"/>
            <consortium name="The Broad Institute Genome Sequencing Center for Infectious Disease"/>
            <person name="Wu L."/>
            <person name="Ma J."/>
        </authorList>
    </citation>
    <scope>NUCLEOTIDE SEQUENCE [LARGE SCALE GENOMIC DNA]</scope>
    <source>
        <strain evidence="2 3">JCM 6922</strain>
    </source>
</reference>
<evidence type="ECO:0000313" key="3">
    <source>
        <dbReference type="Proteomes" id="UP001500460"/>
    </source>
</evidence>
<name>A0ABN3JA80_9ACTN</name>
<gene>
    <name evidence="2" type="ORF">GCM10010421_10360</name>
</gene>
<dbReference type="Proteomes" id="UP001500460">
    <property type="component" value="Unassembled WGS sequence"/>
</dbReference>
<sequence>MQKNKSTTRKLQKFDTPAPVAAVLDVPAGHIRFIAADRTDTTVEILPANAAKGRDVQAAEQTEVAYADGVLRIKAPAARNRTLGPSGALEVTVQLPVGSRVEARAAGAELRGVGRLGDVTFEGAQGAVKLDETANARLTLLAGDITVGRLSGSAELRTQKGDLRVDEAVRGAVTLRTEHGDISVGAARGTSAALDAGTTYGRISNTLDNTDGASAGLTIHATTAYGDITARSL</sequence>
<comment type="caution">
    <text evidence="2">The sequence shown here is derived from an EMBL/GenBank/DDBJ whole genome shotgun (WGS) entry which is preliminary data.</text>
</comment>
<proteinExistence type="predicted"/>
<accession>A0ABN3JA80</accession>
<evidence type="ECO:0000259" key="1">
    <source>
        <dbReference type="Pfam" id="PF13349"/>
    </source>
</evidence>
<evidence type="ECO:0000313" key="2">
    <source>
        <dbReference type="EMBL" id="GAA2425531.1"/>
    </source>
</evidence>
<feature type="domain" description="DUF4097" evidence="1">
    <location>
        <begin position="116"/>
        <end position="207"/>
    </location>
</feature>
<organism evidence="2 3">
    <name type="scientific">Streptomyces glaucus</name>
    <dbReference type="NCBI Taxonomy" id="284029"/>
    <lineage>
        <taxon>Bacteria</taxon>
        <taxon>Bacillati</taxon>
        <taxon>Actinomycetota</taxon>
        <taxon>Actinomycetes</taxon>
        <taxon>Kitasatosporales</taxon>
        <taxon>Streptomycetaceae</taxon>
        <taxon>Streptomyces</taxon>
    </lineage>
</organism>
<protein>
    <submittedName>
        <fullName evidence="2">DUF4097 family beta strand repeat-containing protein</fullName>
    </submittedName>
</protein>
<dbReference type="EMBL" id="BAAATK010000004">
    <property type="protein sequence ID" value="GAA2425531.1"/>
    <property type="molecule type" value="Genomic_DNA"/>
</dbReference>
<dbReference type="InterPro" id="IPR025164">
    <property type="entry name" value="Toastrack_DUF4097"/>
</dbReference>
<keyword evidence="3" id="KW-1185">Reference proteome</keyword>